<feature type="domain" description="CRAL-TRIO" evidence="2">
    <location>
        <begin position="105"/>
        <end position="281"/>
    </location>
</feature>
<dbReference type="GO" id="GO:0005737">
    <property type="term" value="C:cytoplasm"/>
    <property type="evidence" value="ECO:0007669"/>
    <property type="project" value="TreeGrafter"/>
</dbReference>
<dbReference type="PANTHER" id="PTHR23324">
    <property type="entry name" value="SEC14 RELATED PROTEIN"/>
    <property type="match status" value="1"/>
</dbReference>
<reference evidence="3 4" key="1">
    <citation type="submission" date="2015-12" db="EMBL/GenBank/DDBJ databases">
        <title>The genome of Folsomia candida.</title>
        <authorList>
            <person name="Faddeeva A."/>
            <person name="Derks M.F."/>
            <person name="Anvar Y."/>
            <person name="Smit S."/>
            <person name="Van Straalen N."/>
            <person name="Roelofs D."/>
        </authorList>
    </citation>
    <scope>NUCLEOTIDE SEQUENCE [LARGE SCALE GENOMIC DNA]</scope>
    <source>
        <strain evidence="3 4">VU population</strain>
        <tissue evidence="3">Whole body</tissue>
    </source>
</reference>
<keyword evidence="1" id="KW-0732">Signal</keyword>
<evidence type="ECO:0000259" key="2">
    <source>
        <dbReference type="PROSITE" id="PS50191"/>
    </source>
</evidence>
<dbReference type="Gene3D" id="3.40.525.10">
    <property type="entry name" value="CRAL-TRIO lipid binding domain"/>
    <property type="match status" value="1"/>
</dbReference>
<evidence type="ECO:0000313" key="3">
    <source>
        <dbReference type="EMBL" id="OXA40362.1"/>
    </source>
</evidence>
<dbReference type="SUPFAM" id="SSF46938">
    <property type="entry name" value="CRAL/TRIO N-terminal domain"/>
    <property type="match status" value="1"/>
</dbReference>
<protein>
    <recommendedName>
        <fullName evidence="2">CRAL-TRIO domain-containing protein</fullName>
    </recommendedName>
</protein>
<feature type="chain" id="PRO_5013144215" description="CRAL-TRIO domain-containing protein" evidence="1">
    <location>
        <begin position="29"/>
        <end position="283"/>
    </location>
</feature>
<dbReference type="OMA" id="WRESTNF"/>
<dbReference type="SMART" id="SM00516">
    <property type="entry name" value="SEC14"/>
    <property type="match status" value="1"/>
</dbReference>
<dbReference type="Proteomes" id="UP000198287">
    <property type="component" value="Unassembled WGS sequence"/>
</dbReference>
<organism evidence="3 4">
    <name type="scientific">Folsomia candida</name>
    <name type="common">Springtail</name>
    <dbReference type="NCBI Taxonomy" id="158441"/>
    <lineage>
        <taxon>Eukaryota</taxon>
        <taxon>Metazoa</taxon>
        <taxon>Ecdysozoa</taxon>
        <taxon>Arthropoda</taxon>
        <taxon>Hexapoda</taxon>
        <taxon>Collembola</taxon>
        <taxon>Entomobryomorpha</taxon>
        <taxon>Isotomoidea</taxon>
        <taxon>Isotomidae</taxon>
        <taxon>Proisotominae</taxon>
        <taxon>Folsomia</taxon>
    </lineage>
</organism>
<keyword evidence="4" id="KW-1185">Reference proteome</keyword>
<proteinExistence type="predicted"/>
<dbReference type="CDD" id="cd00170">
    <property type="entry name" value="SEC14"/>
    <property type="match status" value="1"/>
</dbReference>
<name>A0A226D479_FOLCA</name>
<dbReference type="SUPFAM" id="SSF52087">
    <property type="entry name" value="CRAL/TRIO domain"/>
    <property type="match status" value="1"/>
</dbReference>
<sequence>MSPRNFGFIKISIILTIFVTLQFRGTCGLVTFEQDVSLTELQVKALAEFKERMLPKIKQDYMKEDIYLVKFLRSKKFDVEKAVTMLNTFLAWRESTNFDKLTNEDFTDLATEYPYEVLGVDNEGKPLLQWYYSDWDVRKAAVGGNMERLNVYIAKMFDNAWLKVRDLQKEGKNVTRFVIVLDMEKINLLQHLTPSCMPIYINTVLAYDRYFPKQGDDVYLINTPGLFEVGLNLAKSVMDQDTKNSLQVFGQNKQQWMTALYKNVDPTQLTHHYGGTMPSKFDS</sequence>
<dbReference type="Pfam" id="PF03765">
    <property type="entry name" value="CRAL_TRIO_N"/>
    <property type="match status" value="1"/>
</dbReference>
<dbReference type="PANTHER" id="PTHR23324:SF83">
    <property type="entry name" value="SEC14-LIKE PROTEIN 2"/>
    <property type="match status" value="1"/>
</dbReference>
<dbReference type="AlphaFoldDB" id="A0A226D479"/>
<dbReference type="InterPro" id="IPR036273">
    <property type="entry name" value="CRAL/TRIO_N_dom_sf"/>
</dbReference>
<feature type="signal peptide" evidence="1">
    <location>
        <begin position="1"/>
        <end position="28"/>
    </location>
</feature>
<evidence type="ECO:0000256" key="1">
    <source>
        <dbReference type="SAM" id="SignalP"/>
    </source>
</evidence>
<dbReference type="PROSITE" id="PS50191">
    <property type="entry name" value="CRAL_TRIO"/>
    <property type="match status" value="1"/>
</dbReference>
<dbReference type="InterPro" id="IPR001251">
    <property type="entry name" value="CRAL-TRIO_dom"/>
</dbReference>
<dbReference type="InterPro" id="IPR011074">
    <property type="entry name" value="CRAL/TRIO_N_dom"/>
</dbReference>
<gene>
    <name evidence="3" type="ORF">Fcan01_25099</name>
</gene>
<comment type="caution">
    <text evidence="3">The sequence shown here is derived from an EMBL/GenBank/DDBJ whole genome shotgun (WGS) entry which is preliminary data.</text>
</comment>
<accession>A0A226D479</accession>
<evidence type="ECO:0000313" key="4">
    <source>
        <dbReference type="Proteomes" id="UP000198287"/>
    </source>
</evidence>
<dbReference type="InterPro" id="IPR051064">
    <property type="entry name" value="SEC14/CRAL-TRIO_domain"/>
</dbReference>
<dbReference type="Pfam" id="PF00650">
    <property type="entry name" value="CRAL_TRIO"/>
    <property type="match status" value="1"/>
</dbReference>
<dbReference type="OrthoDB" id="6682367at2759"/>
<dbReference type="EMBL" id="LNIX01000034">
    <property type="protein sequence ID" value="OXA40362.1"/>
    <property type="molecule type" value="Genomic_DNA"/>
</dbReference>
<dbReference type="InterPro" id="IPR036865">
    <property type="entry name" value="CRAL-TRIO_dom_sf"/>
</dbReference>
<dbReference type="SMART" id="SM01100">
    <property type="entry name" value="CRAL_TRIO_N"/>
    <property type="match status" value="1"/>
</dbReference>